<dbReference type="EMBL" id="JACAQB010000004">
    <property type="protein sequence ID" value="NWB95524.1"/>
    <property type="molecule type" value="Genomic_DNA"/>
</dbReference>
<dbReference type="RefSeq" id="WP_177100683.1">
    <property type="nucleotide sequence ID" value="NZ_JACAQB010000004.1"/>
</dbReference>
<sequence length="124" mass="13409">MPRTRTQRRFGTWLAMLALGLLLFVPTISRTVQALEQQPGGAWCPMHAMDSSQPHSGESGHAGTHDMLDACAYCSLFHDSPALPWAIAVLPPLVPATSTAIFCKTATPAYQWPLNLCPRGPPQA</sequence>
<dbReference type="Pfam" id="PF11162">
    <property type="entry name" value="DUF2946"/>
    <property type="match status" value="1"/>
</dbReference>
<comment type="caution">
    <text evidence="1">The sequence shown here is derived from an EMBL/GenBank/DDBJ whole genome shotgun (WGS) entry which is preliminary data.</text>
</comment>
<dbReference type="Proteomes" id="UP000539985">
    <property type="component" value="Unassembled WGS sequence"/>
</dbReference>
<accession>A0A7Y8C1E2</accession>
<name>A0A7Y8C1E2_9PSED</name>
<reference evidence="1 2" key="1">
    <citation type="submission" date="2020-04" db="EMBL/GenBank/DDBJ databases">
        <title>Molecular characterization of pseudomonads from Agaricus bisporus reveal novel blotch 2 pathogens in Western Europe.</title>
        <authorList>
            <person name="Taparia T."/>
            <person name="Krijger M."/>
            <person name="Haynes E."/>
            <person name="Elpinstone J.G."/>
            <person name="Noble R."/>
            <person name="Van Der Wolf J."/>
        </authorList>
    </citation>
    <scope>NUCLEOTIDE SEQUENCE [LARGE SCALE GENOMIC DNA]</scope>
    <source>
        <strain evidence="1 2">H7001</strain>
    </source>
</reference>
<proteinExistence type="predicted"/>
<dbReference type="AlphaFoldDB" id="A0A7Y8C1E2"/>
<dbReference type="InterPro" id="IPR021333">
    <property type="entry name" value="DUF2946"/>
</dbReference>
<evidence type="ECO:0000313" key="2">
    <source>
        <dbReference type="Proteomes" id="UP000539985"/>
    </source>
</evidence>
<organism evidence="1 2">
    <name type="scientific">Pseudomonas gingeri</name>
    <dbReference type="NCBI Taxonomy" id="117681"/>
    <lineage>
        <taxon>Bacteria</taxon>
        <taxon>Pseudomonadati</taxon>
        <taxon>Pseudomonadota</taxon>
        <taxon>Gammaproteobacteria</taxon>
        <taxon>Pseudomonadales</taxon>
        <taxon>Pseudomonadaceae</taxon>
        <taxon>Pseudomonas</taxon>
    </lineage>
</organism>
<protein>
    <submittedName>
        <fullName evidence="1">DUF2946 domain-containing protein</fullName>
    </submittedName>
</protein>
<gene>
    <name evidence="1" type="ORF">HX882_06445</name>
</gene>
<evidence type="ECO:0000313" key="1">
    <source>
        <dbReference type="EMBL" id="NWB95524.1"/>
    </source>
</evidence>